<proteinExistence type="predicted"/>
<accession>A0A8T7M2G8</accession>
<dbReference type="PANTHER" id="PTHR43591:SF24">
    <property type="entry name" value="2-METHOXY-6-POLYPRENYL-1,4-BENZOQUINOL METHYLASE, MITOCHONDRIAL"/>
    <property type="match status" value="1"/>
</dbReference>
<feature type="domain" description="Methyltransferase type 11" evidence="1">
    <location>
        <begin position="53"/>
        <end position="150"/>
    </location>
</feature>
<dbReference type="Proteomes" id="UP001431572">
    <property type="component" value="Chromosome 1"/>
</dbReference>
<protein>
    <submittedName>
        <fullName evidence="2">Methyltransferase domain-containing protein</fullName>
    </submittedName>
</protein>
<dbReference type="CDD" id="cd02440">
    <property type="entry name" value="AdoMet_MTases"/>
    <property type="match status" value="1"/>
</dbReference>
<dbReference type="PANTHER" id="PTHR43591">
    <property type="entry name" value="METHYLTRANSFERASE"/>
    <property type="match status" value="1"/>
</dbReference>
<keyword evidence="5" id="KW-1185">Reference proteome</keyword>
<dbReference type="AlphaFoldDB" id="A0A8T7M2G8"/>
<evidence type="ECO:0000259" key="1">
    <source>
        <dbReference type="Pfam" id="PF08241"/>
    </source>
</evidence>
<sequence length="281" mass="31414">MHTHSTENDRIQAAYKSASNVYHKTPGGDFQRSSVRHLLVDLDPVPNPGDAVLDLGCGTGIGIFMLLELYPQVGKIVGLDLSPQMLEKARAESAQLDHPITWLEGDGHKLPLEDNSFNLIISHNAFHWMTDRAKVLQELNRVLVPGGRIALLFEGAGARENQMSVRRRVLSKYGLTPPIGYGTAHAHDSEVAWNTVSAVENLVEEAGFQIIDVWARQSYQYIPPELIVTMFRSTNAYWSSGLSQEQTESIMDEIKNEIYTQATERGFREIMYPINVIAVKP</sequence>
<keyword evidence="2" id="KW-0808">Transferase</keyword>
<gene>
    <name evidence="2" type="ORF">HXX08_05290</name>
    <name evidence="3" type="ORF">OZ401_000407</name>
</gene>
<dbReference type="Proteomes" id="UP000521676">
    <property type="component" value="Unassembled WGS sequence"/>
</dbReference>
<evidence type="ECO:0000313" key="3">
    <source>
        <dbReference type="EMBL" id="WJW67152.1"/>
    </source>
</evidence>
<dbReference type="EMBL" id="CP128399">
    <property type="protein sequence ID" value="WJW67152.1"/>
    <property type="molecule type" value="Genomic_DNA"/>
</dbReference>
<dbReference type="EMBL" id="JACATZ010000001">
    <property type="protein sequence ID" value="NWJ45276.1"/>
    <property type="molecule type" value="Genomic_DNA"/>
</dbReference>
<dbReference type="Gene3D" id="3.40.50.150">
    <property type="entry name" value="Vaccinia Virus protein VP39"/>
    <property type="match status" value="1"/>
</dbReference>
<dbReference type="Pfam" id="PF08241">
    <property type="entry name" value="Methyltransf_11"/>
    <property type="match status" value="1"/>
</dbReference>
<dbReference type="RefSeq" id="WP_341469049.1">
    <property type="nucleotide sequence ID" value="NZ_CP128399.1"/>
</dbReference>
<name>A0A8T7M2G8_9CHLR</name>
<dbReference type="SUPFAM" id="SSF53335">
    <property type="entry name" value="S-adenosyl-L-methionine-dependent methyltransferases"/>
    <property type="match status" value="1"/>
</dbReference>
<dbReference type="InterPro" id="IPR013216">
    <property type="entry name" value="Methyltransf_11"/>
</dbReference>
<evidence type="ECO:0000313" key="5">
    <source>
        <dbReference type="Proteomes" id="UP001431572"/>
    </source>
</evidence>
<dbReference type="GO" id="GO:0008757">
    <property type="term" value="F:S-adenosylmethionine-dependent methyltransferase activity"/>
    <property type="evidence" value="ECO:0007669"/>
    <property type="project" value="InterPro"/>
</dbReference>
<keyword evidence="2" id="KW-0489">Methyltransferase</keyword>
<organism evidence="2 4">
    <name type="scientific">Candidatus Chlorohelix allophototropha</name>
    <dbReference type="NCBI Taxonomy" id="3003348"/>
    <lineage>
        <taxon>Bacteria</taxon>
        <taxon>Bacillati</taxon>
        <taxon>Chloroflexota</taxon>
        <taxon>Chloroflexia</taxon>
        <taxon>Candidatus Chloroheliales</taxon>
        <taxon>Candidatus Chloroheliaceae</taxon>
        <taxon>Candidatus Chlorohelix</taxon>
    </lineage>
</organism>
<reference evidence="2 4" key="1">
    <citation type="submission" date="2020-06" db="EMBL/GenBank/DDBJ databases">
        <title>Anoxygenic phototrophic Chloroflexota member uses a Type I reaction center.</title>
        <authorList>
            <person name="Tsuji J.M."/>
            <person name="Shaw N.A."/>
            <person name="Nagashima S."/>
            <person name="Venkiteswaran J."/>
            <person name="Schiff S.L."/>
            <person name="Hanada S."/>
            <person name="Tank M."/>
            <person name="Neufeld J.D."/>
        </authorList>
    </citation>
    <scope>NUCLEOTIDE SEQUENCE [LARGE SCALE GENOMIC DNA]</scope>
    <source>
        <strain evidence="2">L227-S17</strain>
    </source>
</reference>
<dbReference type="GO" id="GO:0032259">
    <property type="term" value="P:methylation"/>
    <property type="evidence" value="ECO:0007669"/>
    <property type="project" value="UniProtKB-KW"/>
</dbReference>
<evidence type="ECO:0000313" key="4">
    <source>
        <dbReference type="Proteomes" id="UP000521676"/>
    </source>
</evidence>
<reference evidence="3" key="2">
    <citation type="journal article" date="2024" name="Nature">
        <title>Anoxygenic phototroph of the Chloroflexota uses a type I reaction centre.</title>
        <authorList>
            <person name="Tsuji J.M."/>
            <person name="Shaw N.A."/>
            <person name="Nagashima S."/>
            <person name="Venkiteswaran J.J."/>
            <person name="Schiff S.L."/>
            <person name="Watanabe T."/>
            <person name="Fukui M."/>
            <person name="Hanada S."/>
            <person name="Tank M."/>
            <person name="Neufeld J.D."/>
        </authorList>
    </citation>
    <scope>NUCLEOTIDE SEQUENCE</scope>
    <source>
        <strain evidence="3">L227-S17</strain>
    </source>
</reference>
<dbReference type="InterPro" id="IPR029063">
    <property type="entry name" value="SAM-dependent_MTases_sf"/>
</dbReference>
<evidence type="ECO:0000313" key="2">
    <source>
        <dbReference type="EMBL" id="NWJ45276.1"/>
    </source>
</evidence>